<dbReference type="EMBL" id="AP019416">
    <property type="protein sequence ID" value="BBI51556.1"/>
    <property type="molecule type" value="Genomic_DNA"/>
</dbReference>
<gene>
    <name evidence="1" type="ORF">HORIV_39770</name>
</gene>
<accession>A0ABN5X472</accession>
<evidence type="ECO:0000313" key="1">
    <source>
        <dbReference type="EMBL" id="BBI51556.1"/>
    </source>
</evidence>
<sequence length="78" mass="8896">MILLPSDAPTELIQEYREAAQRFVDTEVFKDAAMAQLGPYTPVVGEVVEQHLQEAMSLDDATRQWLVEWLLEQHGARI</sequence>
<keyword evidence="2" id="KW-1185">Reference proteome</keyword>
<protein>
    <submittedName>
        <fullName evidence="1">Uncharacterized protein</fullName>
    </submittedName>
</protein>
<name>A0ABN5X472_9GAMM</name>
<reference evidence="2" key="1">
    <citation type="journal article" date="2019" name="Microbiol. Resour. Announc.">
        <title>Complete Genome Sequence of Halomonas olivaria, a Moderately Halophilic Bacterium Isolated from Olive Processing Effluents, Obtained by Nanopore Sequencing.</title>
        <authorList>
            <person name="Nagata S."/>
            <person name="Ii K.M."/>
            <person name="Tsukimi T."/>
            <person name="Miura M.C."/>
            <person name="Galipon J."/>
            <person name="Arakawa K."/>
        </authorList>
    </citation>
    <scope>NUCLEOTIDE SEQUENCE [LARGE SCALE GENOMIC DNA]</scope>
    <source>
        <strain evidence="2">TYRC17</strain>
    </source>
</reference>
<organism evidence="1 2">
    <name type="scientific">Vreelandella olivaria</name>
    <dbReference type="NCBI Taxonomy" id="390919"/>
    <lineage>
        <taxon>Bacteria</taxon>
        <taxon>Pseudomonadati</taxon>
        <taxon>Pseudomonadota</taxon>
        <taxon>Gammaproteobacteria</taxon>
        <taxon>Oceanospirillales</taxon>
        <taxon>Halomonadaceae</taxon>
        <taxon>Vreelandella</taxon>
    </lineage>
</organism>
<proteinExistence type="predicted"/>
<evidence type="ECO:0000313" key="2">
    <source>
        <dbReference type="Proteomes" id="UP000289555"/>
    </source>
</evidence>
<dbReference type="Proteomes" id="UP000289555">
    <property type="component" value="Chromosome"/>
</dbReference>